<dbReference type="NCBIfam" id="NF001270">
    <property type="entry name" value="PRK00228.2-2"/>
    <property type="match status" value="1"/>
</dbReference>
<dbReference type="PANTHER" id="PTHR30327:SF1">
    <property type="entry name" value="UPF0301 PROTEIN YQGE"/>
    <property type="match status" value="1"/>
</dbReference>
<proteinExistence type="inferred from homology"/>
<evidence type="ECO:0000256" key="1">
    <source>
        <dbReference type="ARBA" id="ARBA00009600"/>
    </source>
</evidence>
<dbReference type="HAMAP" id="MF_00758">
    <property type="entry name" value="UPF0301"/>
    <property type="match status" value="1"/>
</dbReference>
<gene>
    <name evidence="3" type="ORF">MOPEL_073_01510</name>
</gene>
<protein>
    <recommendedName>
        <fullName evidence="2">UPF0301 protein MOPEL_073_01510</fullName>
    </recommendedName>
</protein>
<evidence type="ECO:0000256" key="2">
    <source>
        <dbReference type="HAMAP-Rule" id="MF_00758"/>
    </source>
</evidence>
<evidence type="ECO:0000313" key="3">
    <source>
        <dbReference type="EMBL" id="GAB48510.1"/>
    </source>
</evidence>
<dbReference type="SUPFAM" id="SSF143456">
    <property type="entry name" value="VC0467-like"/>
    <property type="match status" value="1"/>
</dbReference>
<dbReference type="Gene3D" id="3.40.1740.10">
    <property type="entry name" value="VC0467-like"/>
    <property type="match status" value="1"/>
</dbReference>
<dbReference type="InterPro" id="IPR003774">
    <property type="entry name" value="AlgH-like"/>
</dbReference>
<reference evidence="3 4" key="1">
    <citation type="submission" date="2012-02" db="EMBL/GenBank/DDBJ databases">
        <title>Whole genome shotgun sequence of Mobilicoccus pelagius NBRC 104925.</title>
        <authorList>
            <person name="Yoshida Y."/>
            <person name="Hosoyama A."/>
            <person name="Tsuchikane K."/>
            <person name="Katsumata H."/>
            <person name="Yamazaki S."/>
            <person name="Fujita N."/>
        </authorList>
    </citation>
    <scope>NUCLEOTIDE SEQUENCE [LARGE SCALE GENOMIC DNA]</scope>
    <source>
        <strain evidence="3 4">NBRC 104925</strain>
    </source>
</reference>
<comment type="caution">
    <text evidence="3">The sequence shown here is derived from an EMBL/GenBank/DDBJ whole genome shotgun (WGS) entry which is preliminary data.</text>
</comment>
<dbReference type="GO" id="GO:0005829">
    <property type="term" value="C:cytosol"/>
    <property type="evidence" value="ECO:0007669"/>
    <property type="project" value="TreeGrafter"/>
</dbReference>
<name>H5US02_9MICO</name>
<comment type="similarity">
    <text evidence="1 2">Belongs to the UPF0301 (AlgH) family.</text>
</comment>
<organism evidence="3 4">
    <name type="scientific">Mobilicoccus pelagius NBRC 104925</name>
    <dbReference type="NCBI Taxonomy" id="1089455"/>
    <lineage>
        <taxon>Bacteria</taxon>
        <taxon>Bacillati</taxon>
        <taxon>Actinomycetota</taxon>
        <taxon>Actinomycetes</taxon>
        <taxon>Micrococcales</taxon>
        <taxon>Dermatophilaceae</taxon>
        <taxon>Mobilicoccus</taxon>
    </lineage>
</organism>
<dbReference type="EMBL" id="BAFE01000052">
    <property type="protein sequence ID" value="GAB48510.1"/>
    <property type="molecule type" value="Genomic_DNA"/>
</dbReference>
<keyword evidence="4" id="KW-1185">Reference proteome</keyword>
<dbReference type="eggNOG" id="COG1678">
    <property type="taxonomic scope" value="Bacteria"/>
</dbReference>
<dbReference type="PANTHER" id="PTHR30327">
    <property type="entry name" value="UNCHARACTERIZED PROTEIN YQGE"/>
    <property type="match status" value="1"/>
</dbReference>
<sequence>MNPSTNLAGRLLVAAPGTGGDVFHRGVVLVLHHDEDGAHGLVLNKPIEADVSTVLPAWQEHVVAPGRLFQGGPVGLDTALGLVRLEHDDAGEALGILPLFDRIGVIDLDAPPEIVVPHVSAVRVFAGYSGWSSGQLEDELEAGAWFVVDARPGDPFVPVPEIVWSMVLRRAGGTLAWLATYPEDPRLN</sequence>
<dbReference type="Pfam" id="PF02622">
    <property type="entry name" value="DUF179"/>
    <property type="match status" value="1"/>
</dbReference>
<accession>H5US02</accession>
<dbReference type="STRING" id="1089455.MOPEL_073_01510"/>
<dbReference type="Proteomes" id="UP000004367">
    <property type="component" value="Unassembled WGS sequence"/>
</dbReference>
<dbReference type="OrthoDB" id="9807486at2"/>
<dbReference type="RefSeq" id="WP_009482408.1">
    <property type="nucleotide sequence ID" value="NZ_BAFE01000052.1"/>
</dbReference>
<dbReference type="AlphaFoldDB" id="H5US02"/>
<evidence type="ECO:0000313" key="4">
    <source>
        <dbReference type="Proteomes" id="UP000004367"/>
    </source>
</evidence>